<reference evidence="2 3" key="1">
    <citation type="submission" date="2013-08" db="EMBL/GenBank/DDBJ databases">
        <authorList>
            <person name="Weinstock G."/>
            <person name="Sodergren E."/>
            <person name="Wylie T."/>
            <person name="Fulton L."/>
            <person name="Fulton R."/>
            <person name="Fronick C."/>
            <person name="O'Laughlin M."/>
            <person name="Godfrey J."/>
            <person name="Miner T."/>
            <person name="Herter B."/>
            <person name="Appelbaum E."/>
            <person name="Cordes M."/>
            <person name="Lek S."/>
            <person name="Wollam A."/>
            <person name="Pepin K.H."/>
            <person name="Palsikar V.B."/>
            <person name="Mitreva M."/>
            <person name="Wilson R.K."/>
        </authorList>
    </citation>
    <scope>NUCLEOTIDE SEQUENCE [LARGE SCALE GENOMIC DNA]</scope>
    <source>
        <strain evidence="2 3">F0530</strain>
    </source>
</reference>
<feature type="region of interest" description="Disordered" evidence="1">
    <location>
        <begin position="58"/>
        <end position="78"/>
    </location>
</feature>
<protein>
    <submittedName>
        <fullName evidence="2">Uncharacterized protein</fullName>
    </submittedName>
</protein>
<evidence type="ECO:0000313" key="3">
    <source>
        <dbReference type="Proteomes" id="UP000016481"/>
    </source>
</evidence>
<comment type="caution">
    <text evidence="2">The sequence shown here is derived from an EMBL/GenBank/DDBJ whole genome shotgun (WGS) entry which is preliminary data.</text>
</comment>
<proteinExistence type="predicted"/>
<evidence type="ECO:0000313" key="2">
    <source>
        <dbReference type="EMBL" id="ERH15111.1"/>
    </source>
</evidence>
<sequence length="78" mass="7204">MGVGDGVEPVSGVVAPAGANVPAGAGIELEGVGFAALGDLGDGFEAGASRARACGLGGHESSSSWFTGSSELGVGGGV</sequence>
<gene>
    <name evidence="2" type="ORF">HMPREF1978_01293</name>
</gene>
<dbReference type="HOGENOM" id="CLU_2614007_0_0_11"/>
<organism evidence="2 3">
    <name type="scientific">Actinomyces graevenitzii F0530</name>
    <dbReference type="NCBI Taxonomy" id="1321817"/>
    <lineage>
        <taxon>Bacteria</taxon>
        <taxon>Bacillati</taxon>
        <taxon>Actinomycetota</taxon>
        <taxon>Actinomycetes</taxon>
        <taxon>Actinomycetales</taxon>
        <taxon>Actinomycetaceae</taxon>
        <taxon>Actinomyces</taxon>
    </lineage>
</organism>
<feature type="compositionally biased region" description="Low complexity" evidence="1">
    <location>
        <begin position="61"/>
        <end position="70"/>
    </location>
</feature>
<dbReference type="AlphaFoldDB" id="U1PXE9"/>
<dbReference type="EMBL" id="AWSC01000052">
    <property type="protein sequence ID" value="ERH15111.1"/>
    <property type="molecule type" value="Genomic_DNA"/>
</dbReference>
<name>U1PXE9_9ACTO</name>
<accession>U1PXE9</accession>
<dbReference type="Proteomes" id="UP000016481">
    <property type="component" value="Unassembled WGS sequence"/>
</dbReference>
<evidence type="ECO:0000256" key="1">
    <source>
        <dbReference type="SAM" id="MobiDB-lite"/>
    </source>
</evidence>